<dbReference type="Proteomes" id="UP000765845">
    <property type="component" value="Unassembled WGS sequence"/>
</dbReference>
<evidence type="ECO:0000313" key="2">
    <source>
        <dbReference type="Proteomes" id="UP000765845"/>
    </source>
</evidence>
<organism evidence="1 2">
    <name type="scientific">Spongiibacter thalassae</name>
    <dbReference type="NCBI Taxonomy" id="2721624"/>
    <lineage>
        <taxon>Bacteria</taxon>
        <taxon>Pseudomonadati</taxon>
        <taxon>Pseudomonadota</taxon>
        <taxon>Gammaproteobacteria</taxon>
        <taxon>Cellvibrionales</taxon>
        <taxon>Spongiibacteraceae</taxon>
        <taxon>Spongiibacter</taxon>
    </lineage>
</organism>
<accession>A0ABX1GE06</accession>
<proteinExistence type="predicted"/>
<gene>
    <name evidence="1" type="ORF">HCU74_08320</name>
</gene>
<evidence type="ECO:0000313" key="1">
    <source>
        <dbReference type="EMBL" id="NKI17420.1"/>
    </source>
</evidence>
<name>A0ABX1GE06_9GAMM</name>
<reference evidence="1 2" key="1">
    <citation type="submission" date="2020-04" db="EMBL/GenBank/DDBJ databases">
        <authorList>
            <person name="Yoon J."/>
        </authorList>
    </citation>
    <scope>NUCLEOTIDE SEQUENCE [LARGE SCALE GENOMIC DNA]</scope>
    <source>
        <strain evidence="1 2">KMU-166</strain>
    </source>
</reference>
<dbReference type="RefSeq" id="WP_168449916.1">
    <property type="nucleotide sequence ID" value="NZ_JAAWWK010000002.1"/>
</dbReference>
<sequence>MATAIEVVERLEPGMLFSIEDVMVNTFVYKRNRHASSAAQSKIAMQVGRVQQAQEELVRLLNHYGAKVVLQPPQRGNWAKNKRLFEQATGWTGRSNDDTRSAAFFGWLAL</sequence>
<dbReference type="EMBL" id="JAAWWK010000002">
    <property type="protein sequence ID" value="NKI17420.1"/>
    <property type="molecule type" value="Genomic_DNA"/>
</dbReference>
<keyword evidence="2" id="KW-1185">Reference proteome</keyword>
<comment type="caution">
    <text evidence="1">The sequence shown here is derived from an EMBL/GenBank/DDBJ whole genome shotgun (WGS) entry which is preliminary data.</text>
</comment>
<protein>
    <submittedName>
        <fullName evidence="1">Uncharacterized protein</fullName>
    </submittedName>
</protein>